<dbReference type="PIRSF" id="PIRSF002599">
    <property type="entry name" value="Cold_shock_A"/>
    <property type="match status" value="1"/>
</dbReference>
<evidence type="ECO:0000256" key="1">
    <source>
        <dbReference type="SAM" id="Phobius"/>
    </source>
</evidence>
<dbReference type="GO" id="GO:0003676">
    <property type="term" value="F:nucleic acid binding"/>
    <property type="evidence" value="ECO:0007669"/>
    <property type="project" value="InterPro"/>
</dbReference>
<reference evidence="2 3" key="1">
    <citation type="submission" date="2016-10" db="EMBL/GenBank/DDBJ databases">
        <authorList>
            <person name="de Groot N.N."/>
        </authorList>
    </citation>
    <scope>NUCLEOTIDE SEQUENCE [LARGE SCALE GENOMIC DNA]</scope>
    <source>
        <strain evidence="2 3">DSM 23031</strain>
    </source>
</reference>
<feature type="transmembrane region" description="Helical" evidence="1">
    <location>
        <begin position="62"/>
        <end position="82"/>
    </location>
</feature>
<feature type="transmembrane region" description="Helical" evidence="1">
    <location>
        <begin position="6"/>
        <end position="22"/>
    </location>
</feature>
<dbReference type="Pfam" id="PF06961">
    <property type="entry name" value="DUF1294"/>
    <property type="match status" value="1"/>
</dbReference>
<protein>
    <submittedName>
        <fullName evidence="2">Uncharacterized membrane protein YsdA, DUF1294 family</fullName>
    </submittedName>
</protein>
<evidence type="ECO:0000313" key="2">
    <source>
        <dbReference type="EMBL" id="SEH33541.1"/>
    </source>
</evidence>
<evidence type="ECO:0000313" key="3">
    <source>
        <dbReference type="Proteomes" id="UP000198561"/>
    </source>
</evidence>
<dbReference type="Proteomes" id="UP000198561">
    <property type="component" value="Unassembled WGS sequence"/>
</dbReference>
<organism evidence="2 3">
    <name type="scientific">Chryseobacterium culicis</name>
    <dbReference type="NCBI Taxonomy" id="680127"/>
    <lineage>
        <taxon>Bacteria</taxon>
        <taxon>Pseudomonadati</taxon>
        <taxon>Bacteroidota</taxon>
        <taxon>Flavobacteriia</taxon>
        <taxon>Flavobacteriales</taxon>
        <taxon>Weeksellaceae</taxon>
        <taxon>Chryseobacterium group</taxon>
        <taxon>Chryseobacterium</taxon>
    </lineage>
</organism>
<dbReference type="EMBL" id="FNWQ01000002">
    <property type="protein sequence ID" value="SEH33541.1"/>
    <property type="molecule type" value="Genomic_DNA"/>
</dbReference>
<gene>
    <name evidence="2" type="ORF">SAMN05421593_2356</name>
</gene>
<dbReference type="RefSeq" id="WP_089692414.1">
    <property type="nucleotide sequence ID" value="NZ_FNWQ01000002.1"/>
</dbReference>
<keyword evidence="1" id="KW-1133">Transmembrane helix</keyword>
<feature type="transmembrane region" description="Helical" evidence="1">
    <location>
        <begin position="34"/>
        <end position="56"/>
    </location>
</feature>
<dbReference type="OrthoDB" id="1080927at2"/>
<dbReference type="InterPro" id="IPR012156">
    <property type="entry name" value="Cold_shock_CspA"/>
</dbReference>
<name>A0A1H6HCM8_CHRCI</name>
<sequence length="84" mass="9750">MISFLLIMNVFTIAVFGFDKWQAKKHRWRISENILLGISLLGGIIGAAAGMIFFNHKVSKKSFVMKFILVVLIDLFLFYRVLRR</sequence>
<proteinExistence type="predicted"/>
<accession>A0A1H6HCM8</accession>
<dbReference type="STRING" id="680127.SAMN05421593_2356"/>
<keyword evidence="1" id="KW-0812">Transmembrane</keyword>
<keyword evidence="1" id="KW-0472">Membrane</keyword>
<dbReference type="AlphaFoldDB" id="A0A1H6HCM8"/>
<dbReference type="InterPro" id="IPR010718">
    <property type="entry name" value="DUF1294"/>
</dbReference>